<dbReference type="GO" id="GO:0052621">
    <property type="term" value="F:diguanylate cyclase activity"/>
    <property type="evidence" value="ECO:0007669"/>
    <property type="project" value="UniProtKB-EC"/>
</dbReference>
<dbReference type="Pfam" id="PF05230">
    <property type="entry name" value="MASE2"/>
    <property type="match status" value="1"/>
</dbReference>
<dbReference type="FunFam" id="3.30.70.270:FF:000001">
    <property type="entry name" value="Diguanylate cyclase domain protein"/>
    <property type="match status" value="1"/>
</dbReference>
<sequence length="375" mass="41996">MPLHQRIHRRTYPVRASYMGLGGLVVAASLAYQPVNMVWWAFTAVSALVWPHIAYWHSKRQRDPIQAEYQNCLMDALIVGCWVVLMQWSLLPSICIMAISMSDRSYLGLKQRWGHFFAALLAGIGLMAALVQPTPQWLAPLGVQISLLPLVILHTAYTSRSSRRMLKTLARQNLQLKLLGRVDPLTTVYSRDYWWKKARTALRQYHNAKEQTCLLVIDIDHFKRINDAYGHIVGDEVLKLIGLTIRQCLRSHDIAGRYGGDEFTVLCKHAKAEDAYFVALRIRDKLAQIRVREHPDLRVSASIGVAAADDGFESVTAWIKAADSALYSAKDAGRDQVVDATSGPAKRARRSPATIPMPEEAGDLVTLAEADREAA</sequence>
<evidence type="ECO:0000259" key="5">
    <source>
        <dbReference type="PROSITE" id="PS50887"/>
    </source>
</evidence>
<keyword evidence="7" id="KW-1185">Reference proteome</keyword>
<dbReference type="OrthoDB" id="9813903at2"/>
<dbReference type="InterPro" id="IPR029787">
    <property type="entry name" value="Nucleotide_cyclase"/>
</dbReference>
<dbReference type="InterPro" id="IPR050469">
    <property type="entry name" value="Diguanylate_Cyclase"/>
</dbReference>
<dbReference type="Gene3D" id="3.30.70.270">
    <property type="match status" value="1"/>
</dbReference>
<evidence type="ECO:0000256" key="1">
    <source>
        <dbReference type="ARBA" id="ARBA00012528"/>
    </source>
</evidence>
<proteinExistence type="predicted"/>
<feature type="transmembrane region" description="Helical" evidence="4">
    <location>
        <begin position="113"/>
        <end position="131"/>
    </location>
</feature>
<dbReference type="InterPro" id="IPR007894">
    <property type="entry name" value="MASE2"/>
</dbReference>
<feature type="domain" description="GGDEF" evidence="5">
    <location>
        <begin position="210"/>
        <end position="342"/>
    </location>
</feature>
<dbReference type="AlphaFoldDB" id="A0A373FK20"/>
<dbReference type="EC" id="2.7.7.65" evidence="1"/>
<feature type="transmembrane region" description="Helical" evidence="4">
    <location>
        <begin position="77"/>
        <end position="101"/>
    </location>
</feature>
<evidence type="ECO:0000256" key="4">
    <source>
        <dbReference type="SAM" id="Phobius"/>
    </source>
</evidence>
<dbReference type="NCBIfam" id="TIGR00254">
    <property type="entry name" value="GGDEF"/>
    <property type="match status" value="1"/>
</dbReference>
<dbReference type="Pfam" id="PF00990">
    <property type="entry name" value="GGDEF"/>
    <property type="match status" value="1"/>
</dbReference>
<feature type="region of interest" description="Disordered" evidence="3">
    <location>
        <begin position="337"/>
        <end position="375"/>
    </location>
</feature>
<accession>A0A373FK20</accession>
<evidence type="ECO:0000313" key="7">
    <source>
        <dbReference type="Proteomes" id="UP000261948"/>
    </source>
</evidence>
<dbReference type="CDD" id="cd01949">
    <property type="entry name" value="GGDEF"/>
    <property type="match status" value="1"/>
</dbReference>
<feature type="transmembrane region" description="Helical" evidence="4">
    <location>
        <begin position="138"/>
        <end position="157"/>
    </location>
</feature>
<dbReference type="EMBL" id="QURR01000017">
    <property type="protein sequence ID" value="RGE43729.1"/>
    <property type="molecule type" value="Genomic_DNA"/>
</dbReference>
<dbReference type="Proteomes" id="UP000261948">
    <property type="component" value="Unassembled WGS sequence"/>
</dbReference>
<evidence type="ECO:0000313" key="6">
    <source>
        <dbReference type="EMBL" id="RGE43729.1"/>
    </source>
</evidence>
<protein>
    <recommendedName>
        <fullName evidence="1">diguanylate cyclase</fullName>
        <ecNumber evidence="1">2.7.7.65</ecNumber>
    </recommendedName>
</protein>
<keyword evidence="4" id="KW-0812">Transmembrane</keyword>
<dbReference type="PROSITE" id="PS50887">
    <property type="entry name" value="GGDEF"/>
    <property type="match status" value="1"/>
</dbReference>
<organism evidence="6 7">
    <name type="scientific">Comamonas testosteroni</name>
    <name type="common">Pseudomonas testosteroni</name>
    <dbReference type="NCBI Taxonomy" id="285"/>
    <lineage>
        <taxon>Bacteria</taxon>
        <taxon>Pseudomonadati</taxon>
        <taxon>Pseudomonadota</taxon>
        <taxon>Betaproteobacteria</taxon>
        <taxon>Burkholderiales</taxon>
        <taxon>Comamonadaceae</taxon>
        <taxon>Comamonas</taxon>
    </lineage>
</organism>
<feature type="transmembrane region" description="Helical" evidence="4">
    <location>
        <begin position="12"/>
        <end position="32"/>
    </location>
</feature>
<comment type="caution">
    <text evidence="6">The sequence shown here is derived from an EMBL/GenBank/DDBJ whole genome shotgun (WGS) entry which is preliminary data.</text>
</comment>
<dbReference type="PANTHER" id="PTHR45138:SF9">
    <property type="entry name" value="DIGUANYLATE CYCLASE DGCM-RELATED"/>
    <property type="match status" value="1"/>
</dbReference>
<name>A0A373FK20_COMTE</name>
<keyword evidence="4" id="KW-0472">Membrane</keyword>
<reference evidence="6 7" key="1">
    <citation type="submission" date="2018-08" db="EMBL/GenBank/DDBJ databases">
        <title>Comamonas testosteroni strain SWCO2.</title>
        <authorList>
            <person name="Jiang N."/>
            <person name="Zhang X.Z."/>
        </authorList>
    </citation>
    <scope>NUCLEOTIDE SEQUENCE [LARGE SCALE GENOMIC DNA]</scope>
    <source>
        <strain evidence="6 7">SWCO2</strain>
    </source>
</reference>
<dbReference type="PANTHER" id="PTHR45138">
    <property type="entry name" value="REGULATORY COMPONENTS OF SENSORY TRANSDUCTION SYSTEM"/>
    <property type="match status" value="1"/>
</dbReference>
<feature type="transmembrane region" description="Helical" evidence="4">
    <location>
        <begin position="38"/>
        <end position="56"/>
    </location>
</feature>
<keyword evidence="4" id="KW-1133">Transmembrane helix</keyword>
<evidence type="ECO:0000256" key="3">
    <source>
        <dbReference type="SAM" id="MobiDB-lite"/>
    </source>
</evidence>
<dbReference type="InterPro" id="IPR000160">
    <property type="entry name" value="GGDEF_dom"/>
</dbReference>
<gene>
    <name evidence="6" type="ORF">DZC30_14035</name>
</gene>
<evidence type="ECO:0000256" key="2">
    <source>
        <dbReference type="ARBA" id="ARBA00034247"/>
    </source>
</evidence>
<dbReference type="SMART" id="SM00267">
    <property type="entry name" value="GGDEF"/>
    <property type="match status" value="1"/>
</dbReference>
<dbReference type="InterPro" id="IPR043128">
    <property type="entry name" value="Rev_trsase/Diguanyl_cyclase"/>
</dbReference>
<comment type="catalytic activity">
    <reaction evidence="2">
        <text>2 GTP = 3',3'-c-di-GMP + 2 diphosphate</text>
        <dbReference type="Rhea" id="RHEA:24898"/>
        <dbReference type="ChEBI" id="CHEBI:33019"/>
        <dbReference type="ChEBI" id="CHEBI:37565"/>
        <dbReference type="ChEBI" id="CHEBI:58805"/>
        <dbReference type="EC" id="2.7.7.65"/>
    </reaction>
</comment>
<dbReference type="SUPFAM" id="SSF55073">
    <property type="entry name" value="Nucleotide cyclase"/>
    <property type="match status" value="1"/>
</dbReference>